<dbReference type="STRING" id="29540.C481_04216"/>
<name>M0B129_NATA1</name>
<dbReference type="AlphaFoldDB" id="M0B129"/>
<dbReference type="PATRIC" id="fig|29540.5.peg.849"/>
<dbReference type="EMBL" id="AOIO01000013">
    <property type="protein sequence ID" value="ELZ03943.1"/>
    <property type="molecule type" value="Genomic_DNA"/>
</dbReference>
<keyword evidence="1" id="KW-0812">Transmembrane</keyword>
<keyword evidence="3" id="KW-1185">Reference proteome</keyword>
<evidence type="ECO:0000313" key="2">
    <source>
        <dbReference type="EMBL" id="ELZ03943.1"/>
    </source>
</evidence>
<feature type="transmembrane region" description="Helical" evidence="1">
    <location>
        <begin position="152"/>
        <end position="171"/>
    </location>
</feature>
<proteinExistence type="predicted"/>
<protein>
    <recommendedName>
        <fullName evidence="4">Membrane-bound metal-dependent hydrolase</fullName>
    </recommendedName>
</protein>
<keyword evidence="1" id="KW-1133">Transmembrane helix</keyword>
<dbReference type="eggNOG" id="arCOG04664">
    <property type="taxonomic scope" value="Archaea"/>
</dbReference>
<accession>M0B129</accession>
<feature type="transmembrane region" description="Helical" evidence="1">
    <location>
        <begin position="76"/>
        <end position="96"/>
    </location>
</feature>
<evidence type="ECO:0000313" key="3">
    <source>
        <dbReference type="Proteomes" id="UP000011554"/>
    </source>
</evidence>
<organism evidence="2 3">
    <name type="scientific">Natrialba asiatica (strain ATCC 700177 / DSM 12278 / JCM 9576 / FERM P-10747 / NBRC 102637 / 172P1)</name>
    <dbReference type="NCBI Taxonomy" id="29540"/>
    <lineage>
        <taxon>Archaea</taxon>
        <taxon>Methanobacteriati</taxon>
        <taxon>Methanobacteriota</taxon>
        <taxon>Stenosarchaea group</taxon>
        <taxon>Halobacteria</taxon>
        <taxon>Halobacteriales</taxon>
        <taxon>Natrialbaceae</taxon>
        <taxon>Natrialba</taxon>
    </lineage>
</organism>
<reference evidence="2 3" key="1">
    <citation type="journal article" date="2014" name="PLoS Genet.">
        <title>Phylogenetically driven sequencing of extremely halophilic archaea reveals strategies for static and dynamic osmo-response.</title>
        <authorList>
            <person name="Becker E.A."/>
            <person name="Seitzer P.M."/>
            <person name="Tritt A."/>
            <person name="Larsen D."/>
            <person name="Krusor M."/>
            <person name="Yao A.I."/>
            <person name="Wu D."/>
            <person name="Madern D."/>
            <person name="Eisen J.A."/>
            <person name="Darling A.E."/>
            <person name="Facciotti M.T."/>
        </authorList>
    </citation>
    <scope>NUCLEOTIDE SEQUENCE [LARGE SCALE GENOMIC DNA]</scope>
    <source>
        <strain evidence="2 3">DSM 12278</strain>
    </source>
</reference>
<dbReference type="RefSeq" id="WP_006107739.1">
    <property type="nucleotide sequence ID" value="NZ_AOIO01000013.1"/>
</dbReference>
<evidence type="ECO:0008006" key="4">
    <source>
        <dbReference type="Google" id="ProtNLM"/>
    </source>
</evidence>
<dbReference type="Proteomes" id="UP000011554">
    <property type="component" value="Unassembled WGS sequence"/>
</dbReference>
<feature type="transmembrane region" description="Helical" evidence="1">
    <location>
        <begin position="51"/>
        <end position="69"/>
    </location>
</feature>
<sequence length="186" mass="20302">MMATTHAFAGLTVVSPIAYLVPEFSAPLALGALVGGLAPDFDLPLTHRRTFHFPIVGLVGVVLAVGLAFSAPTAPTLAIAAFVVAAWLHAATDVFGGGPEMDPWRNRTERAVYDHVHGRWLRPKRWIRYDGAPEDAVLAFVLALPALVVFDGWVRIVVLGGLGVSIAYALLRRRLIRWTADWEWLE</sequence>
<keyword evidence="1" id="KW-0472">Membrane</keyword>
<evidence type="ECO:0000256" key="1">
    <source>
        <dbReference type="SAM" id="Phobius"/>
    </source>
</evidence>
<comment type="caution">
    <text evidence="2">The sequence shown here is derived from an EMBL/GenBank/DDBJ whole genome shotgun (WGS) entry which is preliminary data.</text>
</comment>
<gene>
    <name evidence="2" type="ORF">C481_04216</name>
</gene>